<organism evidence="1 2">
    <name type="scientific">Pluteus cervinus</name>
    <dbReference type="NCBI Taxonomy" id="181527"/>
    <lineage>
        <taxon>Eukaryota</taxon>
        <taxon>Fungi</taxon>
        <taxon>Dikarya</taxon>
        <taxon>Basidiomycota</taxon>
        <taxon>Agaricomycotina</taxon>
        <taxon>Agaricomycetes</taxon>
        <taxon>Agaricomycetidae</taxon>
        <taxon>Agaricales</taxon>
        <taxon>Pluteineae</taxon>
        <taxon>Pluteaceae</taxon>
        <taxon>Pluteus</taxon>
    </lineage>
</organism>
<evidence type="ECO:0000313" key="1">
    <source>
        <dbReference type="EMBL" id="TFK64463.1"/>
    </source>
</evidence>
<gene>
    <name evidence="1" type="ORF">BDN72DRAFT_901522</name>
</gene>
<keyword evidence="2" id="KW-1185">Reference proteome</keyword>
<dbReference type="EMBL" id="ML208473">
    <property type="protein sequence ID" value="TFK64463.1"/>
    <property type="molecule type" value="Genomic_DNA"/>
</dbReference>
<sequence length="247" mass="27978">MDPLQDDFHELIIGALPRIRVNESLIAAAATLYLYDWFLTIDLEITFLWPSKLSTIKVFYFIQRYMPFFDTVLLVCGFPFVPLVSLDICKRSFKSAAWLFFGGIATSEVILTRRSIAIWGNTKRNLYIYLSLLVLGCWIPCIVVMEGYLRSLTFESFPYPGLYCFTSQGSHIVYLCWVLVAVYDAGILVVIMISGIRSHVSGCPHSGLFQVVYRDGALYHLYTFILSASNVLVVLTLSPDHATLLAR</sequence>
<protein>
    <submittedName>
        <fullName evidence="1">Uncharacterized protein</fullName>
    </submittedName>
</protein>
<proteinExistence type="predicted"/>
<accession>A0ACD3AEZ5</accession>
<reference evidence="1 2" key="1">
    <citation type="journal article" date="2019" name="Nat. Ecol. Evol.">
        <title>Megaphylogeny resolves global patterns of mushroom evolution.</title>
        <authorList>
            <person name="Varga T."/>
            <person name="Krizsan K."/>
            <person name="Foldi C."/>
            <person name="Dima B."/>
            <person name="Sanchez-Garcia M."/>
            <person name="Sanchez-Ramirez S."/>
            <person name="Szollosi G.J."/>
            <person name="Szarkandi J.G."/>
            <person name="Papp V."/>
            <person name="Albert L."/>
            <person name="Andreopoulos W."/>
            <person name="Angelini C."/>
            <person name="Antonin V."/>
            <person name="Barry K.W."/>
            <person name="Bougher N.L."/>
            <person name="Buchanan P."/>
            <person name="Buyck B."/>
            <person name="Bense V."/>
            <person name="Catcheside P."/>
            <person name="Chovatia M."/>
            <person name="Cooper J."/>
            <person name="Damon W."/>
            <person name="Desjardin D."/>
            <person name="Finy P."/>
            <person name="Geml J."/>
            <person name="Haridas S."/>
            <person name="Hughes K."/>
            <person name="Justo A."/>
            <person name="Karasinski D."/>
            <person name="Kautmanova I."/>
            <person name="Kiss B."/>
            <person name="Kocsube S."/>
            <person name="Kotiranta H."/>
            <person name="LaButti K.M."/>
            <person name="Lechner B.E."/>
            <person name="Liimatainen K."/>
            <person name="Lipzen A."/>
            <person name="Lukacs Z."/>
            <person name="Mihaltcheva S."/>
            <person name="Morgado L.N."/>
            <person name="Niskanen T."/>
            <person name="Noordeloos M.E."/>
            <person name="Ohm R.A."/>
            <person name="Ortiz-Santana B."/>
            <person name="Ovrebo C."/>
            <person name="Racz N."/>
            <person name="Riley R."/>
            <person name="Savchenko A."/>
            <person name="Shiryaev A."/>
            <person name="Soop K."/>
            <person name="Spirin V."/>
            <person name="Szebenyi C."/>
            <person name="Tomsovsky M."/>
            <person name="Tulloss R.E."/>
            <person name="Uehling J."/>
            <person name="Grigoriev I.V."/>
            <person name="Vagvolgyi C."/>
            <person name="Papp T."/>
            <person name="Martin F.M."/>
            <person name="Miettinen O."/>
            <person name="Hibbett D.S."/>
            <person name="Nagy L.G."/>
        </authorList>
    </citation>
    <scope>NUCLEOTIDE SEQUENCE [LARGE SCALE GENOMIC DNA]</scope>
    <source>
        <strain evidence="1 2">NL-1719</strain>
    </source>
</reference>
<name>A0ACD3AEZ5_9AGAR</name>
<evidence type="ECO:0000313" key="2">
    <source>
        <dbReference type="Proteomes" id="UP000308600"/>
    </source>
</evidence>
<dbReference type="Proteomes" id="UP000308600">
    <property type="component" value="Unassembled WGS sequence"/>
</dbReference>